<comment type="caution">
    <text evidence="1">The sequence shown here is derived from an EMBL/GenBank/DDBJ whole genome shotgun (WGS) entry which is preliminary data.</text>
</comment>
<name>A0A058ZNM5_9RHOB</name>
<dbReference type="Proteomes" id="UP000024836">
    <property type="component" value="Unassembled WGS sequence"/>
</dbReference>
<keyword evidence="2" id="KW-1185">Reference proteome</keyword>
<proteinExistence type="predicted"/>
<reference evidence="1 2" key="1">
    <citation type="submission" date="2013-04" db="EMBL/GenBank/DDBJ databases">
        <title>Shimia sp. 22II-S11-Z10 Genome Sequencing.</title>
        <authorList>
            <person name="Lai Q."/>
            <person name="Li G."/>
            <person name="Shao Z."/>
        </authorList>
    </citation>
    <scope>NUCLEOTIDE SEQUENCE [LARGE SCALE GENOMIC DNA]</scope>
    <source>
        <strain evidence="2">22II-S11-Z10</strain>
    </source>
</reference>
<accession>A0A058ZNM5</accession>
<organism evidence="1 2">
    <name type="scientific">Actibacterium atlanticum</name>
    <dbReference type="NCBI Taxonomy" id="1461693"/>
    <lineage>
        <taxon>Bacteria</taxon>
        <taxon>Pseudomonadati</taxon>
        <taxon>Pseudomonadota</taxon>
        <taxon>Alphaproteobacteria</taxon>
        <taxon>Rhodobacterales</taxon>
        <taxon>Roseobacteraceae</taxon>
        <taxon>Actibacterium</taxon>
    </lineage>
</organism>
<protein>
    <submittedName>
        <fullName evidence="1">Uncharacterized protein</fullName>
    </submittedName>
</protein>
<dbReference type="EMBL" id="AQQY01000001">
    <property type="protein sequence ID" value="KCV83163.1"/>
    <property type="molecule type" value="Genomic_DNA"/>
</dbReference>
<dbReference type="STRING" id="1461693.ATO10_00340"/>
<evidence type="ECO:0000313" key="2">
    <source>
        <dbReference type="Proteomes" id="UP000024836"/>
    </source>
</evidence>
<sequence>MPGMCRVNAQISRLDLDQVLQIFSTCPRPLRLEPLKEAQNLGARAVAPLGHRHATKRMAWRPLRDAARQRTDMQSQHFTGYVTKAQGLQ</sequence>
<gene>
    <name evidence="1" type="ORF">ATO10_00340</name>
</gene>
<evidence type="ECO:0000313" key="1">
    <source>
        <dbReference type="EMBL" id="KCV83163.1"/>
    </source>
</evidence>
<dbReference type="AlphaFoldDB" id="A0A058ZNM5"/>